<gene>
    <name evidence="4" type="primary">rpl37ae</name>
    <name evidence="6" type="ORF">D5R95_08680</name>
</gene>
<keyword evidence="4" id="KW-0479">Metal-binding</keyword>
<feature type="zinc finger region" description="C4-type" evidence="4">
    <location>
        <begin position="43"/>
        <end position="64"/>
    </location>
</feature>
<reference evidence="6 7" key="1">
    <citation type="submission" date="2018-08" db="EMBL/GenBank/DDBJ databases">
        <title>The metabolism and importance of syntrophic acetate oxidation coupled to methane or sulfide production in haloalkaline environments.</title>
        <authorList>
            <person name="Timmers P.H.A."/>
            <person name="Vavourakis C.D."/>
            <person name="Sorokin D.Y."/>
            <person name="Sinninghe Damste J.S."/>
            <person name="Muyzer G."/>
            <person name="Stams A.J.M."/>
            <person name="Plugge C.M."/>
        </authorList>
    </citation>
    <scope>NUCLEOTIDE SEQUENCE [LARGE SCALE GENOMIC DNA]</scope>
    <source>
        <strain evidence="6">MSAO_Arc3</strain>
    </source>
</reference>
<evidence type="ECO:0000256" key="1">
    <source>
        <dbReference type="ARBA" id="ARBA00022884"/>
    </source>
</evidence>
<evidence type="ECO:0000256" key="3">
    <source>
        <dbReference type="ARBA" id="ARBA00023274"/>
    </source>
</evidence>
<dbReference type="GO" id="GO:0070180">
    <property type="term" value="F:large ribosomal subunit rRNA binding"/>
    <property type="evidence" value="ECO:0007669"/>
    <property type="project" value="UniProtKB-UniRule"/>
</dbReference>
<comment type="function">
    <text evidence="4">Binds to the 23S rRNA.</text>
</comment>
<dbReference type="NCBIfam" id="NF003058">
    <property type="entry name" value="PRK03976.1"/>
    <property type="match status" value="1"/>
</dbReference>
<dbReference type="GO" id="GO:0005840">
    <property type="term" value="C:ribosome"/>
    <property type="evidence" value="ECO:0007669"/>
    <property type="project" value="UniProtKB-KW"/>
</dbReference>
<comment type="cofactor">
    <cofactor evidence="4">
        <name>Zn(2+)</name>
        <dbReference type="ChEBI" id="CHEBI:29105"/>
    </cofactor>
    <text evidence="4">Binds 1 zinc ion per subunit.</text>
</comment>
<dbReference type="HAMAP" id="MF_00327">
    <property type="entry name" value="Ribosomal_eL43"/>
    <property type="match status" value="1"/>
</dbReference>
<comment type="subunit">
    <text evidence="4">Part of the 50S ribosomal subunit.</text>
</comment>
<organism evidence="6 7">
    <name type="scientific">Methanosalsum natronophilum</name>
    <dbReference type="NCBI Taxonomy" id="768733"/>
    <lineage>
        <taxon>Archaea</taxon>
        <taxon>Methanobacteriati</taxon>
        <taxon>Methanobacteriota</taxon>
        <taxon>Stenosarchaea group</taxon>
        <taxon>Methanomicrobia</taxon>
        <taxon>Methanosarcinales</taxon>
        <taxon>Methanosarcinaceae</taxon>
        <taxon>Methanosalsum</taxon>
    </lineage>
</organism>
<evidence type="ECO:0000256" key="5">
    <source>
        <dbReference type="SAM" id="MobiDB-lite"/>
    </source>
</evidence>
<dbReference type="PANTHER" id="PTHR48129">
    <property type="entry name" value="60S RIBOSOMAL PROTEIN L37A"/>
    <property type="match status" value="1"/>
</dbReference>
<feature type="region of interest" description="Disordered" evidence="5">
    <location>
        <begin position="1"/>
        <end position="20"/>
    </location>
</feature>
<dbReference type="SUPFAM" id="SSF57829">
    <property type="entry name" value="Zn-binding ribosomal proteins"/>
    <property type="match status" value="1"/>
</dbReference>
<dbReference type="GO" id="GO:0003735">
    <property type="term" value="F:structural constituent of ribosome"/>
    <property type="evidence" value="ECO:0007669"/>
    <property type="project" value="InterPro"/>
</dbReference>
<feature type="binding site" evidence="4">
    <location>
        <position position="61"/>
    </location>
    <ligand>
        <name>Zn(2+)</name>
        <dbReference type="ChEBI" id="CHEBI:29105"/>
    </ligand>
</feature>
<dbReference type="Proteomes" id="UP000284763">
    <property type="component" value="Unassembled WGS sequence"/>
</dbReference>
<keyword evidence="4" id="KW-0863">Zinc-finger</keyword>
<dbReference type="RefSeq" id="WP_259134792.1">
    <property type="nucleotide sequence ID" value="NZ_JANUCS010000008.1"/>
</dbReference>
<keyword evidence="1 4" id="KW-0694">RNA-binding</keyword>
<feature type="compositionally biased region" description="Basic residues" evidence="5">
    <location>
        <begin position="1"/>
        <end position="11"/>
    </location>
</feature>
<evidence type="ECO:0000256" key="2">
    <source>
        <dbReference type="ARBA" id="ARBA00022980"/>
    </source>
</evidence>
<accession>A0A3R7WAT8</accession>
<dbReference type="GO" id="GO:1990904">
    <property type="term" value="C:ribonucleoprotein complex"/>
    <property type="evidence" value="ECO:0007669"/>
    <property type="project" value="UniProtKB-KW"/>
</dbReference>
<feature type="binding site" evidence="4">
    <location>
        <position position="46"/>
    </location>
    <ligand>
        <name>Zn(2+)</name>
        <dbReference type="ChEBI" id="CHEBI:29105"/>
    </ligand>
</feature>
<keyword evidence="4" id="KW-0699">rRNA-binding</keyword>
<comment type="caution">
    <text evidence="6">The sequence shown here is derived from an EMBL/GenBank/DDBJ whole genome shotgun (WGS) entry which is preliminary data.</text>
</comment>
<evidence type="ECO:0000256" key="4">
    <source>
        <dbReference type="HAMAP-Rule" id="MF_00327"/>
    </source>
</evidence>
<dbReference type="InterPro" id="IPR050522">
    <property type="entry name" value="Ribosomal_protein_eL43"/>
</dbReference>
<dbReference type="InterPro" id="IPR011331">
    <property type="entry name" value="Ribosomal_eL37/eL43"/>
</dbReference>
<dbReference type="GO" id="GO:0006412">
    <property type="term" value="P:translation"/>
    <property type="evidence" value="ECO:0007669"/>
    <property type="project" value="UniProtKB-UniRule"/>
</dbReference>
<dbReference type="GO" id="GO:0008270">
    <property type="term" value="F:zinc ion binding"/>
    <property type="evidence" value="ECO:0007669"/>
    <property type="project" value="UniProtKB-UniRule"/>
</dbReference>
<dbReference type="InterPro" id="IPR011332">
    <property type="entry name" value="Ribosomal_zn-bd"/>
</dbReference>
<feature type="binding site" evidence="4">
    <location>
        <position position="64"/>
    </location>
    <ligand>
        <name>Zn(2+)</name>
        <dbReference type="ChEBI" id="CHEBI:29105"/>
    </ligand>
</feature>
<comment type="similarity">
    <text evidence="4">Belongs to the eukaryotic ribosomal protein eL43 family. Putative zinc-binding subfamily.</text>
</comment>
<keyword evidence="3 4" id="KW-0687">Ribonucleoprotein</keyword>
<evidence type="ECO:0000313" key="6">
    <source>
        <dbReference type="EMBL" id="RQD80577.1"/>
    </source>
</evidence>
<name>A0A3R7WAT8_9EURY</name>
<dbReference type="Pfam" id="PF01780">
    <property type="entry name" value="Ribosomal_L37ae"/>
    <property type="match status" value="1"/>
</dbReference>
<keyword evidence="4" id="KW-0862">Zinc</keyword>
<dbReference type="AlphaFoldDB" id="A0A3R7WAT8"/>
<feature type="binding site" evidence="4">
    <location>
        <position position="43"/>
    </location>
    <ligand>
        <name>Zn(2+)</name>
        <dbReference type="ChEBI" id="CHEBI:29105"/>
    </ligand>
</feature>
<protein>
    <recommendedName>
        <fullName evidence="4">Large ribosomal subunit protein eL43</fullName>
    </recommendedName>
</protein>
<dbReference type="EMBL" id="QZAB01000552">
    <property type="protein sequence ID" value="RQD80577.1"/>
    <property type="molecule type" value="Genomic_DNA"/>
</dbReference>
<evidence type="ECO:0000313" key="7">
    <source>
        <dbReference type="Proteomes" id="UP000284763"/>
    </source>
</evidence>
<dbReference type="InterPro" id="IPR002674">
    <property type="entry name" value="Ribosomal_eL43"/>
</dbReference>
<proteinExistence type="inferred from homology"/>
<sequence>MARKYSSKGHVTKSAGRFGTRYGRRDRKLVANIEEKMRKPYTCSVCAKPNVERKGTGVWECKKCGHSFTGGTYAPVTPVGKTVQRTLKKAMEEVE</sequence>
<dbReference type="Gene3D" id="2.20.25.30">
    <property type="match status" value="1"/>
</dbReference>
<keyword evidence="2 4" id="KW-0689">Ribosomal protein</keyword>
<dbReference type="PANTHER" id="PTHR48129:SF1">
    <property type="entry name" value="LARGE RIBOSOMAL SUBUNIT PROTEIN EL43"/>
    <property type="match status" value="1"/>
</dbReference>
<dbReference type="NCBIfam" id="TIGR00280">
    <property type="entry name" value="eL43_euk_arch"/>
    <property type="match status" value="1"/>
</dbReference>